<feature type="domain" description="tRNA-specific 2-thiouridylase MnmA-like central" evidence="12">
    <location>
        <begin position="196"/>
        <end position="262"/>
    </location>
</feature>
<dbReference type="GO" id="GO:0000049">
    <property type="term" value="F:tRNA binding"/>
    <property type="evidence" value="ECO:0007669"/>
    <property type="project" value="UniProtKB-KW"/>
</dbReference>
<dbReference type="EMBL" id="LM676428">
    <property type="protein sequence ID" value="CEP27182.1"/>
    <property type="molecule type" value="Genomic_DNA"/>
</dbReference>
<dbReference type="CDD" id="cd01998">
    <property type="entry name" value="MnmA_TRMU-like"/>
    <property type="match status" value="1"/>
</dbReference>
<accession>A0A0B7P0T8</accession>
<dbReference type="GO" id="GO:0032259">
    <property type="term" value="P:methylation"/>
    <property type="evidence" value="ECO:0007669"/>
    <property type="project" value="UniProtKB-KW"/>
</dbReference>
<dbReference type="GO" id="GO:0008168">
    <property type="term" value="F:methyltransferase activity"/>
    <property type="evidence" value="ECO:0007669"/>
    <property type="project" value="UniProtKB-KW"/>
</dbReference>
<evidence type="ECO:0000256" key="3">
    <source>
        <dbReference type="ARBA" id="ARBA00022694"/>
    </source>
</evidence>
<evidence type="ECO:0000256" key="4">
    <source>
        <dbReference type="ARBA" id="ARBA00022741"/>
    </source>
</evidence>
<dbReference type="Gene3D" id="2.30.30.280">
    <property type="entry name" value="Adenine nucleotide alpha hydrolases-like domains"/>
    <property type="match status" value="1"/>
</dbReference>
<evidence type="ECO:0000259" key="12">
    <source>
        <dbReference type="Pfam" id="PF20259"/>
    </source>
</evidence>
<dbReference type="HAMAP" id="MF_00144">
    <property type="entry name" value="tRNA_thiouridyl_MnmA"/>
    <property type="match status" value="1"/>
</dbReference>
<dbReference type="KEGG" id="pfre:RM25_1104"/>
<dbReference type="FunFam" id="2.30.30.280:FF:000001">
    <property type="entry name" value="tRNA-specific 2-thiouridylase MnmA"/>
    <property type="match status" value="1"/>
</dbReference>
<dbReference type="InterPro" id="IPR014729">
    <property type="entry name" value="Rossmann-like_a/b/a_fold"/>
</dbReference>
<dbReference type="PANTHER" id="PTHR11933:SF5">
    <property type="entry name" value="MITOCHONDRIAL TRNA-SPECIFIC 2-THIOURIDYLASE 1"/>
    <property type="match status" value="1"/>
</dbReference>
<feature type="binding site" evidence="10">
    <location>
        <position position="32"/>
    </location>
    <ligand>
        <name>ATP</name>
        <dbReference type="ChEBI" id="CHEBI:30616"/>
    </ligand>
</feature>
<dbReference type="InterPro" id="IPR023382">
    <property type="entry name" value="MnmA-like_central_sf"/>
</dbReference>
<comment type="subcellular location">
    <subcellularLocation>
        <location evidence="10">Cytoplasm</location>
    </subcellularLocation>
</comment>
<evidence type="ECO:0000256" key="9">
    <source>
        <dbReference type="ARBA" id="ARBA00056575"/>
    </source>
</evidence>
<comment type="similarity">
    <text evidence="10">Belongs to the MnmA/TRMU family.</text>
</comment>
<dbReference type="Pfam" id="PF20259">
    <property type="entry name" value="tRNA_Me_trans_M"/>
    <property type="match status" value="1"/>
</dbReference>
<evidence type="ECO:0000256" key="8">
    <source>
        <dbReference type="ARBA" id="ARBA00051542"/>
    </source>
</evidence>
<feature type="site" description="Interaction with tRNA" evidence="10">
    <location>
        <position position="114"/>
    </location>
</feature>
<dbReference type="Pfam" id="PF20258">
    <property type="entry name" value="tRNA_Me_trans_C"/>
    <property type="match status" value="1"/>
</dbReference>
<feature type="region of interest" description="Interaction with tRNA" evidence="10">
    <location>
        <begin position="136"/>
        <end position="138"/>
    </location>
</feature>
<feature type="site" description="Interaction with tRNA" evidence="10">
    <location>
        <position position="326"/>
    </location>
</feature>
<evidence type="ECO:0000256" key="6">
    <source>
        <dbReference type="ARBA" id="ARBA00022884"/>
    </source>
</evidence>
<dbReference type="GO" id="GO:0002143">
    <property type="term" value="P:tRNA wobble position uridine thiolation"/>
    <property type="evidence" value="ECO:0007669"/>
    <property type="project" value="TreeGrafter"/>
</dbReference>
<dbReference type="Gene3D" id="3.40.50.620">
    <property type="entry name" value="HUPs"/>
    <property type="match status" value="1"/>
</dbReference>
<reference evidence="13" key="1">
    <citation type="submission" date="2014-08" db="EMBL/GenBank/DDBJ databases">
        <authorList>
            <person name="Falentin Helene"/>
        </authorList>
    </citation>
    <scope>NUCLEOTIDE SEQUENCE</scope>
</reference>
<keyword evidence="4 10" id="KW-0547">Nucleotide-binding</keyword>
<comment type="function">
    <text evidence="9 10">Catalyzes the 2-thiolation of uridine at the wobble position (U34) of tRNA, leading to the formation of s(2)U34.</text>
</comment>
<gene>
    <name evidence="13" type="primary">trmU</name>
    <name evidence="10" type="synonym">mnmA</name>
    <name evidence="13" type="ORF">PFCIRM138_12345</name>
</gene>
<evidence type="ECO:0000313" key="13">
    <source>
        <dbReference type="EMBL" id="CEP27182.1"/>
    </source>
</evidence>
<keyword evidence="3 10" id="KW-0819">tRNA processing</keyword>
<dbReference type="PANTHER" id="PTHR11933">
    <property type="entry name" value="TRNA 5-METHYLAMINOMETHYL-2-THIOURIDYLATE -METHYLTRANSFERASE"/>
    <property type="match status" value="1"/>
</dbReference>
<comment type="catalytic activity">
    <reaction evidence="8 10">
        <text>S-sulfanyl-L-cysteinyl-[protein] + uridine(34) in tRNA + AH2 + ATP = 2-thiouridine(34) in tRNA + L-cysteinyl-[protein] + A + AMP + diphosphate + H(+)</text>
        <dbReference type="Rhea" id="RHEA:47032"/>
        <dbReference type="Rhea" id="RHEA-COMP:10131"/>
        <dbReference type="Rhea" id="RHEA-COMP:11726"/>
        <dbReference type="Rhea" id="RHEA-COMP:11727"/>
        <dbReference type="Rhea" id="RHEA-COMP:11728"/>
        <dbReference type="ChEBI" id="CHEBI:13193"/>
        <dbReference type="ChEBI" id="CHEBI:15378"/>
        <dbReference type="ChEBI" id="CHEBI:17499"/>
        <dbReference type="ChEBI" id="CHEBI:29950"/>
        <dbReference type="ChEBI" id="CHEBI:30616"/>
        <dbReference type="ChEBI" id="CHEBI:33019"/>
        <dbReference type="ChEBI" id="CHEBI:61963"/>
        <dbReference type="ChEBI" id="CHEBI:65315"/>
        <dbReference type="ChEBI" id="CHEBI:87170"/>
        <dbReference type="ChEBI" id="CHEBI:456215"/>
        <dbReference type="EC" id="2.8.1.13"/>
    </reaction>
</comment>
<dbReference type="EC" id="2.8.1.13" evidence="10"/>
<dbReference type="InterPro" id="IPR046885">
    <property type="entry name" value="MnmA-like_C"/>
</dbReference>
<dbReference type="GO" id="GO:0103016">
    <property type="term" value="F:tRNA-uridine 2-sulfurtransferase activity"/>
    <property type="evidence" value="ECO:0007669"/>
    <property type="project" value="UniProtKB-EC"/>
</dbReference>
<evidence type="ECO:0000256" key="2">
    <source>
        <dbReference type="ARBA" id="ARBA00022679"/>
    </source>
</evidence>
<sequence>MRVAVALSGGVDSAVTAARVVEAGHEAMGVHLLLGAGSVPETRDARAVADAVGIRLVVWDLRDRFEDRVLDYFTTSYAAGRTPNPCLRCNREVKFRGLLSRGIAEGFDAVATGHYARLEPAPDGSIGLHRAANTRKDQSYVLGVLSQDDLRHCLFPLGTVTTKDEVREEAERRGLPVAHKPDSTDICFVTQGGAAEFLADRLADRQGDIVDARGTVLGTHHGIQHFTVGQRKGLGLRRPADDGKPRYVTALDAATNTVHVGQGRELLVGQVDVEDLSDTGMPLGPHWRGLVQFRAHGRAVPARLEEADGQLRVHFAEPVSGVAPGQFIVFYDADRVRGAAEIVASHAPGPSMVPEHE</sequence>
<keyword evidence="13" id="KW-0489">Methyltransferase</keyword>
<dbReference type="RefSeq" id="WP_097775852.1">
    <property type="nucleotide sequence ID" value="NZ_CP010341.1"/>
</dbReference>
<feature type="active site" description="Nucleophile" evidence="10">
    <location>
        <position position="89"/>
    </location>
</feature>
<evidence type="ECO:0000256" key="1">
    <source>
        <dbReference type="ARBA" id="ARBA00022555"/>
    </source>
</evidence>
<proteinExistence type="inferred from homology"/>
<protein>
    <recommendedName>
        <fullName evidence="10">tRNA-specific 2-thiouridylase MnmA</fullName>
        <ecNumber evidence="10">2.8.1.13</ecNumber>
    </recommendedName>
</protein>
<keyword evidence="7" id="KW-1015">Disulfide bond</keyword>
<evidence type="ECO:0000256" key="5">
    <source>
        <dbReference type="ARBA" id="ARBA00022840"/>
    </source>
</evidence>
<name>A0A0B7P0T8_PROFF</name>
<feature type="binding site" evidence="10">
    <location>
        <position position="113"/>
    </location>
    <ligand>
        <name>ATP</name>
        <dbReference type="ChEBI" id="CHEBI:30616"/>
    </ligand>
</feature>
<dbReference type="AlphaFoldDB" id="A0A0B7P0T8"/>
<dbReference type="Pfam" id="PF03054">
    <property type="entry name" value="tRNA_Me_trans"/>
    <property type="match status" value="1"/>
</dbReference>
<keyword evidence="1 10" id="KW-0820">tRNA-binding</keyword>
<dbReference type="Gene3D" id="2.40.30.10">
    <property type="entry name" value="Translation factors"/>
    <property type="match status" value="1"/>
</dbReference>
<feature type="binding site" evidence="10">
    <location>
        <begin position="6"/>
        <end position="13"/>
    </location>
    <ligand>
        <name>ATP</name>
        <dbReference type="ChEBI" id="CHEBI:30616"/>
    </ligand>
</feature>
<dbReference type="NCBIfam" id="TIGR00420">
    <property type="entry name" value="trmU"/>
    <property type="match status" value="1"/>
</dbReference>
<dbReference type="SUPFAM" id="SSF52402">
    <property type="entry name" value="Adenine nucleotide alpha hydrolases-like"/>
    <property type="match status" value="1"/>
</dbReference>
<keyword evidence="5 10" id="KW-0067">ATP-binding</keyword>
<dbReference type="InterPro" id="IPR046884">
    <property type="entry name" value="MnmA-like_central"/>
</dbReference>
<dbReference type="GO" id="GO:0005737">
    <property type="term" value="C:cytoplasm"/>
    <property type="evidence" value="ECO:0007669"/>
    <property type="project" value="UniProtKB-SubCell"/>
</dbReference>
<feature type="domain" description="tRNA-specific 2-thiouridylase MnmA-like C-terminal" evidence="11">
    <location>
        <begin position="291"/>
        <end position="342"/>
    </location>
</feature>
<keyword evidence="2 10" id="KW-0808">Transferase</keyword>
<dbReference type="InterPro" id="IPR004506">
    <property type="entry name" value="MnmA-like"/>
</dbReference>
<evidence type="ECO:0000259" key="11">
    <source>
        <dbReference type="Pfam" id="PF20258"/>
    </source>
</evidence>
<dbReference type="PATRIC" id="fig|66712.6.peg.1132"/>
<dbReference type="NCBIfam" id="NF001138">
    <property type="entry name" value="PRK00143.1"/>
    <property type="match status" value="1"/>
</dbReference>
<keyword evidence="10" id="KW-0963">Cytoplasm</keyword>
<dbReference type="GO" id="GO:0005524">
    <property type="term" value="F:ATP binding"/>
    <property type="evidence" value="ECO:0007669"/>
    <property type="project" value="UniProtKB-KW"/>
</dbReference>
<keyword evidence="6 10" id="KW-0694">RNA-binding</keyword>
<evidence type="ECO:0000256" key="10">
    <source>
        <dbReference type="HAMAP-Rule" id="MF_00144"/>
    </source>
</evidence>
<organism evidence="13">
    <name type="scientific">Propionibacterium freudenreichii subsp. freudenreichii</name>
    <dbReference type="NCBI Taxonomy" id="66712"/>
    <lineage>
        <taxon>Bacteria</taxon>
        <taxon>Bacillati</taxon>
        <taxon>Actinomycetota</taxon>
        <taxon>Actinomycetes</taxon>
        <taxon>Propionibacteriales</taxon>
        <taxon>Propionibacteriaceae</taxon>
        <taxon>Propionibacterium</taxon>
    </lineage>
</organism>
<evidence type="ECO:0000256" key="7">
    <source>
        <dbReference type="ARBA" id="ARBA00023157"/>
    </source>
</evidence>
<comment type="caution">
    <text evidence="10">Lacks conserved residue(s) required for the propagation of feature annotation.</text>
</comment>
<feature type="active site" description="Cysteine persulfide intermediate" evidence="10">
    <location>
        <position position="187"/>
    </location>
</feature>